<dbReference type="Proteomes" id="UP000279271">
    <property type="component" value="Unassembled WGS sequence"/>
</dbReference>
<keyword evidence="2" id="KW-0812">Transmembrane</keyword>
<feature type="region of interest" description="Disordered" evidence="1">
    <location>
        <begin position="648"/>
        <end position="681"/>
    </location>
</feature>
<comment type="caution">
    <text evidence="3">The sequence shown here is derived from an EMBL/GenBank/DDBJ whole genome shotgun (WGS) entry which is preliminary data.</text>
</comment>
<feature type="compositionally biased region" description="Pro residues" evidence="1">
    <location>
        <begin position="335"/>
        <end position="345"/>
    </location>
</feature>
<evidence type="ECO:0008006" key="5">
    <source>
        <dbReference type="Google" id="ProtNLM"/>
    </source>
</evidence>
<reference evidence="4" key="1">
    <citation type="journal article" date="2018" name="Algal Res.">
        <title>Characterization of plant carbon substrate utilization by Auxenochlorella protothecoides.</title>
        <authorList>
            <person name="Vogler B.W."/>
            <person name="Starkenburg S.R."/>
            <person name="Sudasinghe N."/>
            <person name="Schambach J.Y."/>
            <person name="Rollin J.A."/>
            <person name="Pattathil S."/>
            <person name="Barry A.N."/>
        </authorList>
    </citation>
    <scope>NUCLEOTIDE SEQUENCE [LARGE SCALE GENOMIC DNA]</scope>
    <source>
        <strain evidence="4">UTEX 25</strain>
    </source>
</reference>
<dbReference type="PANTHER" id="PTHR35551">
    <property type="match status" value="1"/>
</dbReference>
<dbReference type="Pfam" id="PF11016">
    <property type="entry name" value="DUF2854"/>
    <property type="match status" value="1"/>
</dbReference>
<feature type="compositionally biased region" description="Low complexity" evidence="1">
    <location>
        <begin position="589"/>
        <end position="602"/>
    </location>
</feature>
<feature type="region of interest" description="Disordered" evidence="1">
    <location>
        <begin position="987"/>
        <end position="1013"/>
    </location>
</feature>
<feature type="compositionally biased region" description="Low complexity" evidence="1">
    <location>
        <begin position="63"/>
        <end position="72"/>
    </location>
</feature>
<evidence type="ECO:0000313" key="4">
    <source>
        <dbReference type="Proteomes" id="UP000279271"/>
    </source>
</evidence>
<feature type="region of interest" description="Disordered" evidence="1">
    <location>
        <begin position="1"/>
        <end position="30"/>
    </location>
</feature>
<dbReference type="AlphaFoldDB" id="A0A3M7KR13"/>
<evidence type="ECO:0000256" key="2">
    <source>
        <dbReference type="SAM" id="Phobius"/>
    </source>
</evidence>
<feature type="transmembrane region" description="Helical" evidence="2">
    <location>
        <begin position="803"/>
        <end position="825"/>
    </location>
</feature>
<evidence type="ECO:0000256" key="1">
    <source>
        <dbReference type="SAM" id="MobiDB-lite"/>
    </source>
</evidence>
<sequence length="1013" mass="103625">MSLVDAELATARAGNKLRRHAPAEPPAEGEFSIKSAREHVAAPASLALQNAFAALHSGATSPAGSIGASGAGEDAGDGEEETEASSSSDAGGSTDQYESAAPSRMASALTAFASAASLGSPLAPQRRARTPRLRRCGAPGRPRRGTRLVASPGSQGPRNLFARHGFLPNALDMTCLQQAEGGRPQPGAMESPLKSAATVAPNPAPWGPGGEGAQSLWAAPLAADGTLPSSPFASPHAQRDADEARRAHVSHKTADTVKGRPSAAPRGRLPLAWGQSPGREGGLTAGASPGGVREAAGQLRAIPGGAEGVPGRRPEDASPRGFPRTLANPLWHAPEPQPAPAPPAGGLPDNPWSSPAPVTSAGRNLARLPPGATPGSPWHAPAAGGLDATQPSPGAQEPAPRVSSGPSSPEPVPLGARSPQPSSARGLAAAATSRLASLFSAVTRSSPTRGEAAAAAKAHLPAGAVAVPGSVSAANNVEAGGDVARMQADAKAWAKAGRGAHADKLASAGHTADAVDPGQAPGMPGIAEATGAEEGAETPAAPSQRHSRRFSLAMDESLAEALDSPVRQEETANGAALLAGFARRLGPLTGPGAGATPDAAAAESPLHTATSSQHGASLLTGGEAFSDARGTSLTPSTAAPQARPLLSPVQRQGPASSPAAGGGVSPRWPGAAEAPRDLRLSDETLRRRERAAATAAAAAGAHPHAVVDQVPAAATRVAEDEAARVAQYCRDLEAKARVRELRGEVLELEGELEAARGEAARVPGLESPHPLVQANSTSEQTYAKPATASEEYVLDSDFRIERVSFGTILSPLGLGLMVYGFCAYFSLLPGGDVSSLLLIYGFPLTLLGFALSYAQLPPVPCRSVPSAVAARESQATDIQKQVREDVTRFRYGDEQHLDEALVRIFKIGQPRGLARRLTPKLKGVREEVRGPENAYTLVLEFAAKPQMERSAWEERQEKFQSFFGPGVVALLEPTEEGMDVVLVVDGSGAGRGGGEKKDVLPPLLPGLKPRQQA</sequence>
<protein>
    <recommendedName>
        <fullName evidence="5">Thylakoid membrane protein</fullName>
    </recommendedName>
</protein>
<gene>
    <name evidence="3" type="ORF">APUTEX25_001090</name>
</gene>
<feature type="compositionally biased region" description="Basic and acidic residues" evidence="1">
    <location>
        <begin position="237"/>
        <end position="258"/>
    </location>
</feature>
<dbReference type="InterPro" id="IPR021275">
    <property type="entry name" value="DUF2854"/>
</dbReference>
<feature type="region of interest" description="Disordered" evidence="1">
    <location>
        <begin position="504"/>
        <end position="549"/>
    </location>
</feature>
<name>A0A3M7KR13_AUXPR</name>
<dbReference type="EMBL" id="QOKY01000202">
    <property type="protein sequence ID" value="RMZ52971.1"/>
    <property type="molecule type" value="Genomic_DNA"/>
</dbReference>
<accession>A0A3M7KR13</accession>
<feature type="compositionally biased region" description="Basic residues" evidence="1">
    <location>
        <begin position="126"/>
        <end position="146"/>
    </location>
</feature>
<feature type="compositionally biased region" description="Low complexity" evidence="1">
    <location>
        <begin position="527"/>
        <end position="542"/>
    </location>
</feature>
<keyword evidence="2" id="KW-1133">Transmembrane helix</keyword>
<feature type="compositionally biased region" description="Low complexity" evidence="1">
    <location>
        <begin position="84"/>
        <end position="95"/>
    </location>
</feature>
<feature type="region of interest" description="Disordered" evidence="1">
    <location>
        <begin position="589"/>
        <end position="615"/>
    </location>
</feature>
<feature type="transmembrane region" description="Helical" evidence="2">
    <location>
        <begin position="837"/>
        <end position="856"/>
    </location>
</feature>
<organism evidence="3 4">
    <name type="scientific">Auxenochlorella protothecoides</name>
    <name type="common">Green microalga</name>
    <name type="synonym">Chlorella protothecoides</name>
    <dbReference type="NCBI Taxonomy" id="3075"/>
    <lineage>
        <taxon>Eukaryota</taxon>
        <taxon>Viridiplantae</taxon>
        <taxon>Chlorophyta</taxon>
        <taxon>core chlorophytes</taxon>
        <taxon>Trebouxiophyceae</taxon>
        <taxon>Chlorellales</taxon>
        <taxon>Chlorellaceae</taxon>
        <taxon>Auxenochlorella</taxon>
    </lineage>
</organism>
<feature type="compositionally biased region" description="Acidic residues" evidence="1">
    <location>
        <begin position="74"/>
        <end position="83"/>
    </location>
</feature>
<feature type="region of interest" description="Disordered" evidence="1">
    <location>
        <begin position="179"/>
        <end position="429"/>
    </location>
</feature>
<evidence type="ECO:0000313" key="3">
    <source>
        <dbReference type="EMBL" id="RMZ52971.1"/>
    </source>
</evidence>
<proteinExistence type="predicted"/>
<dbReference type="PANTHER" id="PTHR35551:SF1">
    <property type="entry name" value="ACCLIMATION OF PHOTOSYNTHESIS TO ENVIRONMENT"/>
    <property type="match status" value="1"/>
</dbReference>
<feature type="region of interest" description="Disordered" evidence="1">
    <location>
        <begin position="63"/>
        <end position="102"/>
    </location>
</feature>
<keyword evidence="2" id="KW-0472">Membrane</keyword>
<feature type="region of interest" description="Disordered" evidence="1">
    <location>
        <begin position="119"/>
        <end position="157"/>
    </location>
</feature>